<dbReference type="RefSeq" id="WP_285973317.1">
    <property type="nucleotide sequence ID" value="NZ_CP127294.1"/>
</dbReference>
<reference evidence="2 3" key="1">
    <citation type="submission" date="2023-06" db="EMBL/GenBank/DDBJ databases">
        <authorList>
            <person name="Oyuntsetseg B."/>
            <person name="Kim S.B."/>
        </authorList>
    </citation>
    <scope>NUCLEOTIDE SEQUENCE [LARGE SCALE GENOMIC DNA]</scope>
    <source>
        <strain evidence="2 3">2-15</strain>
    </source>
</reference>
<dbReference type="InterPro" id="IPR041694">
    <property type="entry name" value="ADH_N_2"/>
</dbReference>
<evidence type="ECO:0000259" key="1">
    <source>
        <dbReference type="Pfam" id="PF16884"/>
    </source>
</evidence>
<keyword evidence="3" id="KW-1185">Reference proteome</keyword>
<dbReference type="EMBL" id="CP127294">
    <property type="protein sequence ID" value="WIX82752.1"/>
    <property type="molecule type" value="Genomic_DNA"/>
</dbReference>
<dbReference type="Gene3D" id="3.90.180.10">
    <property type="entry name" value="Medium-chain alcohol dehydrogenases, catalytic domain"/>
    <property type="match status" value="1"/>
</dbReference>
<protein>
    <recommendedName>
        <fullName evidence="1">Oxidoreductase N-terminal domain-containing protein</fullName>
    </recommendedName>
</protein>
<evidence type="ECO:0000313" key="3">
    <source>
        <dbReference type="Proteomes" id="UP001236014"/>
    </source>
</evidence>
<dbReference type="AlphaFoldDB" id="A0A9Y2N196"/>
<dbReference type="Pfam" id="PF16884">
    <property type="entry name" value="ADH_N_2"/>
    <property type="match status" value="1"/>
</dbReference>
<dbReference type="Proteomes" id="UP001236014">
    <property type="component" value="Chromosome"/>
</dbReference>
<accession>A0A9Y2N196</accession>
<sequence length="97" mass="10459">MSTSRTRRYVLAARPATTTGPLEDGVLRYEDHAPVPALRDGQVSVKVGWLSLDVATRGWMNDVRNYLPPAPLGEAMRALGAGVVTESRYPGPVPTTP</sequence>
<dbReference type="SUPFAM" id="SSF50129">
    <property type="entry name" value="GroES-like"/>
    <property type="match status" value="1"/>
</dbReference>
<feature type="domain" description="Oxidoreductase N-terminal" evidence="1">
    <location>
        <begin position="7"/>
        <end position="90"/>
    </location>
</feature>
<proteinExistence type="predicted"/>
<evidence type="ECO:0000313" key="2">
    <source>
        <dbReference type="EMBL" id="WIX82752.1"/>
    </source>
</evidence>
<dbReference type="KEGG" id="acab:QRX50_19215"/>
<organism evidence="2 3">
    <name type="scientific">Amycolatopsis carbonis</name>
    <dbReference type="NCBI Taxonomy" id="715471"/>
    <lineage>
        <taxon>Bacteria</taxon>
        <taxon>Bacillati</taxon>
        <taxon>Actinomycetota</taxon>
        <taxon>Actinomycetes</taxon>
        <taxon>Pseudonocardiales</taxon>
        <taxon>Pseudonocardiaceae</taxon>
        <taxon>Amycolatopsis</taxon>
    </lineage>
</organism>
<dbReference type="InterPro" id="IPR011032">
    <property type="entry name" value="GroES-like_sf"/>
</dbReference>
<name>A0A9Y2N196_9PSEU</name>
<gene>
    <name evidence="2" type="ORF">QRX50_19215</name>
</gene>